<dbReference type="RefSeq" id="XP_002997986.1">
    <property type="nucleotide sequence ID" value="XM_002997940.1"/>
</dbReference>
<dbReference type="OrthoDB" id="2015280at2759"/>
<gene>
    <name evidence="2" type="ORF">PITG_05725</name>
</gene>
<dbReference type="InParanoid" id="D0N5J1"/>
<dbReference type="PANTHER" id="PTHR21562:SF83">
    <property type="entry name" value="PECTIN ACETYLESTERASE 4"/>
    <property type="match status" value="1"/>
</dbReference>
<dbReference type="GO" id="GO:0016787">
    <property type="term" value="F:hydrolase activity"/>
    <property type="evidence" value="ECO:0007669"/>
    <property type="project" value="InterPro"/>
</dbReference>
<sequence>MVSLFATVFLCAASVLASATRATTESTCTLSDSNACPVESFSSLSDDGSVLVYPGGNTRCAFDNYQDSVTGFTTNSTYFFQVFPNTNQDKSKLLIFFQGGGGCTDINICAFGLECSLAENALFTTVATVRGAGVIDRFKEDNMFKEWNVVFVPYCTGDAHVGNRVLPAFESGMEQQLGNPQCLGRDFPMFLNGYNNSKSALDWALQNFPDVDSLVVGGASAGSLGAQIFNSHITDMWNVDAKGTQFSVMADSSVGVLPAPLLEDKPEAKWLFINSKGDTVQRYYYALVDEGIQGYPFPNLMSEDDLYKNMSVLLDAYQTKSPRITTFFAEERQRPASR</sequence>
<dbReference type="eggNOG" id="ENOG502R8FB">
    <property type="taxonomic scope" value="Eukaryota"/>
</dbReference>
<evidence type="ECO:0000256" key="1">
    <source>
        <dbReference type="SAM" id="SignalP"/>
    </source>
</evidence>
<dbReference type="OMA" id="ITDMWNV"/>
<proteinExistence type="predicted"/>
<dbReference type="HOGENOM" id="CLU_038649_1_0_1"/>
<dbReference type="GeneID" id="9471772"/>
<keyword evidence="1" id="KW-0732">Signal</keyword>
<dbReference type="PANTHER" id="PTHR21562">
    <property type="entry name" value="NOTUM-RELATED"/>
    <property type="match status" value="1"/>
</dbReference>
<feature type="signal peptide" evidence="1">
    <location>
        <begin position="1"/>
        <end position="17"/>
    </location>
</feature>
<organism evidence="2 3">
    <name type="scientific">Phytophthora infestans (strain T30-4)</name>
    <name type="common">Potato late blight agent</name>
    <dbReference type="NCBI Taxonomy" id="403677"/>
    <lineage>
        <taxon>Eukaryota</taxon>
        <taxon>Sar</taxon>
        <taxon>Stramenopiles</taxon>
        <taxon>Oomycota</taxon>
        <taxon>Peronosporomycetes</taxon>
        <taxon>Peronosporales</taxon>
        <taxon>Peronosporaceae</taxon>
        <taxon>Phytophthora</taxon>
    </lineage>
</organism>
<evidence type="ECO:0000313" key="3">
    <source>
        <dbReference type="Proteomes" id="UP000006643"/>
    </source>
</evidence>
<keyword evidence="3" id="KW-1185">Reference proteome</keyword>
<reference evidence="3" key="1">
    <citation type="journal article" date="2009" name="Nature">
        <title>Genome sequence and analysis of the Irish potato famine pathogen Phytophthora infestans.</title>
        <authorList>
            <consortium name="The Broad Institute Genome Sequencing Platform"/>
            <person name="Haas B.J."/>
            <person name="Kamoun S."/>
            <person name="Zody M.C."/>
            <person name="Jiang R.H."/>
            <person name="Handsaker R.E."/>
            <person name="Cano L.M."/>
            <person name="Grabherr M."/>
            <person name="Kodira C.D."/>
            <person name="Raffaele S."/>
            <person name="Torto-Alalibo T."/>
            <person name="Bozkurt T.O."/>
            <person name="Ah-Fong A.M."/>
            <person name="Alvarado L."/>
            <person name="Anderson V.L."/>
            <person name="Armstrong M.R."/>
            <person name="Avrova A."/>
            <person name="Baxter L."/>
            <person name="Beynon J."/>
            <person name="Boevink P.C."/>
            <person name="Bollmann S.R."/>
            <person name="Bos J.I."/>
            <person name="Bulone V."/>
            <person name="Cai G."/>
            <person name="Cakir C."/>
            <person name="Carrington J.C."/>
            <person name="Chawner M."/>
            <person name="Conti L."/>
            <person name="Costanzo S."/>
            <person name="Ewan R."/>
            <person name="Fahlgren N."/>
            <person name="Fischbach M.A."/>
            <person name="Fugelstad J."/>
            <person name="Gilroy E.M."/>
            <person name="Gnerre S."/>
            <person name="Green P.J."/>
            <person name="Grenville-Briggs L.J."/>
            <person name="Griffith J."/>
            <person name="Grunwald N.J."/>
            <person name="Horn K."/>
            <person name="Horner N.R."/>
            <person name="Hu C.H."/>
            <person name="Huitema E."/>
            <person name="Jeong D.H."/>
            <person name="Jones A.M."/>
            <person name="Jones J.D."/>
            <person name="Jones R.W."/>
            <person name="Karlsson E.K."/>
            <person name="Kunjeti S.G."/>
            <person name="Lamour K."/>
            <person name="Liu Z."/>
            <person name="Ma L."/>
            <person name="Maclean D."/>
            <person name="Chibucos M.C."/>
            <person name="McDonald H."/>
            <person name="McWalters J."/>
            <person name="Meijer H.J."/>
            <person name="Morgan W."/>
            <person name="Morris P.F."/>
            <person name="Munro C.A."/>
            <person name="O'Neill K."/>
            <person name="Ospina-Giraldo M."/>
            <person name="Pinzon A."/>
            <person name="Pritchard L."/>
            <person name="Ramsahoye B."/>
            <person name="Ren Q."/>
            <person name="Restrepo S."/>
            <person name="Roy S."/>
            <person name="Sadanandom A."/>
            <person name="Savidor A."/>
            <person name="Schornack S."/>
            <person name="Schwartz D.C."/>
            <person name="Schumann U.D."/>
            <person name="Schwessinger B."/>
            <person name="Seyer L."/>
            <person name="Sharpe T."/>
            <person name="Silvar C."/>
            <person name="Song J."/>
            <person name="Studholme D.J."/>
            <person name="Sykes S."/>
            <person name="Thines M."/>
            <person name="van de Vondervoort P.J."/>
            <person name="Phuntumart V."/>
            <person name="Wawra S."/>
            <person name="Weide R."/>
            <person name="Win J."/>
            <person name="Young C."/>
            <person name="Zhou S."/>
            <person name="Fry W."/>
            <person name="Meyers B.C."/>
            <person name="van West P."/>
            <person name="Ristaino J."/>
            <person name="Govers F."/>
            <person name="Birch P.R."/>
            <person name="Whisson S.C."/>
            <person name="Judelson H.S."/>
            <person name="Nusbaum C."/>
        </authorList>
    </citation>
    <scope>NUCLEOTIDE SEQUENCE [LARGE SCALE GENOMIC DNA]</scope>
    <source>
        <strain evidence="3">T30-4</strain>
    </source>
</reference>
<accession>D0N5J1</accession>
<dbReference type="Pfam" id="PF03283">
    <property type="entry name" value="PAE"/>
    <property type="match status" value="1"/>
</dbReference>
<dbReference type="EMBL" id="DS028126">
    <property type="protein sequence ID" value="EEY70332.1"/>
    <property type="molecule type" value="Genomic_DNA"/>
</dbReference>
<evidence type="ECO:0000313" key="2">
    <source>
        <dbReference type="EMBL" id="EEY70332.1"/>
    </source>
</evidence>
<dbReference type="AlphaFoldDB" id="D0N5J1"/>
<dbReference type="InterPro" id="IPR004963">
    <property type="entry name" value="PAE/NOTUM"/>
</dbReference>
<dbReference type="VEuPathDB" id="FungiDB:PITG_05725"/>
<protein>
    <recommendedName>
        <fullName evidence="4">Carbohydrate esterase</fullName>
    </recommendedName>
</protein>
<dbReference type="Proteomes" id="UP000006643">
    <property type="component" value="Unassembled WGS sequence"/>
</dbReference>
<dbReference type="KEGG" id="pif:PITG_05725"/>
<name>D0N5J1_PHYIT</name>
<feature type="chain" id="PRO_5003012099" description="Carbohydrate esterase" evidence="1">
    <location>
        <begin position="18"/>
        <end position="338"/>
    </location>
</feature>
<evidence type="ECO:0008006" key="4">
    <source>
        <dbReference type="Google" id="ProtNLM"/>
    </source>
</evidence>